<reference evidence="1" key="1">
    <citation type="journal article" date="2015" name="Nature">
        <title>Complex archaea that bridge the gap between prokaryotes and eukaryotes.</title>
        <authorList>
            <person name="Spang A."/>
            <person name="Saw J.H."/>
            <person name="Jorgensen S.L."/>
            <person name="Zaremba-Niedzwiedzka K."/>
            <person name="Martijn J."/>
            <person name="Lind A.E."/>
            <person name="van Eijk R."/>
            <person name="Schleper C."/>
            <person name="Guy L."/>
            <person name="Ettema T.J."/>
        </authorList>
    </citation>
    <scope>NUCLEOTIDE SEQUENCE</scope>
</reference>
<gene>
    <name evidence="1" type="ORF">LCGC14_2790730</name>
</gene>
<sequence>VEANTLTMTQNITFNAGQLFDGQDVSAMATDLGNQATAAEAHAYVEANTLVVTGGLQMSGVNITMAGAETVDGVDVSALSITNMPTAVNNWKMYATNGTGIMTELVVGAAGTFLTGNGVGAAPSFQAQPAPVAHVHDGDTLQLDGINSNGGAFAFATTNSISVDMVNAGATVFSIDNSGAGVASLDVTGNITVSGTVDGVDIADRDHAKYTDANAQSAVAFEHVDSGTDFNSHSEQVKAGFHITGGGTITVDGSYRVGWTQRMLVIAAGRGTHFSTTGFFEINQPTSGVITAVGGGTANTWNASGIVITGWQSLYYILPIGSNNTSITANFRMVGYTSDLEIPDDWILIAKKHHEGGAEHVKFSLGFQLNASETWVQGTASMIKYTNAEALAYVNAQGLALAATKVITTQDA</sequence>
<name>A0A0F8YQM9_9ZZZZ</name>
<dbReference type="EMBL" id="LAZR01052099">
    <property type="protein sequence ID" value="KKK83702.1"/>
    <property type="molecule type" value="Genomic_DNA"/>
</dbReference>
<feature type="non-terminal residue" evidence="1">
    <location>
        <position position="412"/>
    </location>
</feature>
<dbReference type="AlphaFoldDB" id="A0A0F8YQM9"/>
<evidence type="ECO:0000313" key="1">
    <source>
        <dbReference type="EMBL" id="KKK83702.1"/>
    </source>
</evidence>
<comment type="caution">
    <text evidence="1">The sequence shown here is derived from an EMBL/GenBank/DDBJ whole genome shotgun (WGS) entry which is preliminary data.</text>
</comment>
<organism evidence="1">
    <name type="scientific">marine sediment metagenome</name>
    <dbReference type="NCBI Taxonomy" id="412755"/>
    <lineage>
        <taxon>unclassified sequences</taxon>
        <taxon>metagenomes</taxon>
        <taxon>ecological metagenomes</taxon>
    </lineage>
</organism>
<proteinExistence type="predicted"/>
<protein>
    <submittedName>
        <fullName evidence="1">Uncharacterized protein</fullName>
    </submittedName>
</protein>
<accession>A0A0F8YQM9</accession>
<feature type="non-terminal residue" evidence="1">
    <location>
        <position position="1"/>
    </location>
</feature>